<dbReference type="GO" id="GO:0004609">
    <property type="term" value="F:phosphatidylserine decarboxylase activity"/>
    <property type="evidence" value="ECO:0007669"/>
    <property type="project" value="UniProtKB-UniRule"/>
</dbReference>
<feature type="active site" description="Charge relay system; for autoendoproteolytic cleavage activity" evidence="12">
    <location>
        <position position="224"/>
    </location>
</feature>
<comment type="function">
    <text evidence="12">Catalyzes the formation of phosphatidylethanolamine (PtdEtn) from phosphatidylserine (PtdSer).</text>
</comment>
<dbReference type="NCBIfam" id="TIGR00163">
    <property type="entry name" value="PS_decarb"/>
    <property type="match status" value="1"/>
</dbReference>
<keyword evidence="8 12" id="KW-0594">Phospholipid biosynthesis</keyword>
<dbReference type="EC" id="4.1.1.65" evidence="12"/>
<comment type="caution">
    <text evidence="13">The sequence shown here is derived from an EMBL/GenBank/DDBJ whole genome shotgun (WGS) entry which is preliminary data.</text>
</comment>
<keyword evidence="4 12" id="KW-0210">Decarboxylase</keyword>
<dbReference type="Pfam" id="PF02666">
    <property type="entry name" value="PS_Dcarbxylase"/>
    <property type="match status" value="1"/>
</dbReference>
<dbReference type="RefSeq" id="WP_123163739.1">
    <property type="nucleotide sequence ID" value="NZ_RIAX01000001.1"/>
</dbReference>
<evidence type="ECO:0000256" key="1">
    <source>
        <dbReference type="ARBA" id="ARBA00005189"/>
    </source>
</evidence>
<feature type="active site" description="Schiff-base intermediate with substrate; via pyruvic acid; for decarboxylase activity" evidence="12">
    <location>
        <position position="224"/>
    </location>
</feature>
<feature type="chain" id="PRO_5023449440" description="Phosphatidylserine decarboxylase beta chain" evidence="12">
    <location>
        <begin position="1"/>
        <end position="223"/>
    </location>
</feature>
<evidence type="ECO:0000256" key="5">
    <source>
        <dbReference type="ARBA" id="ARBA00023098"/>
    </source>
</evidence>
<keyword evidence="6 12" id="KW-0472">Membrane</keyword>
<evidence type="ECO:0000313" key="14">
    <source>
        <dbReference type="Proteomes" id="UP000275473"/>
    </source>
</evidence>
<dbReference type="GO" id="GO:0006646">
    <property type="term" value="P:phosphatidylethanolamine biosynthetic process"/>
    <property type="evidence" value="ECO:0007669"/>
    <property type="project" value="UniProtKB-UniRule"/>
</dbReference>
<evidence type="ECO:0000256" key="2">
    <source>
        <dbReference type="ARBA" id="ARBA00022475"/>
    </source>
</evidence>
<evidence type="ECO:0000256" key="10">
    <source>
        <dbReference type="ARBA" id="ARBA00023264"/>
    </source>
</evidence>
<dbReference type="InterPro" id="IPR003817">
    <property type="entry name" value="PS_Dcarbxylase"/>
</dbReference>
<keyword evidence="5 12" id="KW-0443">Lipid metabolism</keyword>
<keyword evidence="14" id="KW-1185">Reference proteome</keyword>
<comment type="similarity">
    <text evidence="12">Belongs to the phosphatidylserine decarboxylase family. PSD-B subfamily. Prokaryotic type I sub-subfamily.</text>
</comment>
<reference evidence="13 14" key="1">
    <citation type="journal article" date="2018" name="Int. J. Syst. Evol. Microbiol.">
        <title>Planococcus salinus sp. nov., a moderately halophilic bacterium isolated from a saline-alkali soil.</title>
        <authorList>
            <person name="Gan L."/>
        </authorList>
    </citation>
    <scope>NUCLEOTIDE SEQUENCE [LARGE SCALE GENOMIC DNA]</scope>
    <source>
        <strain evidence="13 14">LCB217</strain>
    </source>
</reference>
<proteinExistence type="inferred from homology"/>
<sequence>MKKKVYQKAIELTNGPVTSGVLRRFAQSAKSRWVIPGYIKTYNITLDDIDSPLDSFSSLHDFFIRKLKAASRPTASAPIVSPVDGTIEALGDLHEGIEFLVKNQQYSLAALLGSDQMAEQYQNGKYAVFYLSPADYHRIHSPVNGTVLKQYLAGKKSYPVNRYGLLYGKTPLSGNYRMVTELETDFGRLLVVKVGAMFINSIELTNRGKEWKKGEEVGYFSFGSTVVLFFQENQVELLDDIAAGRQVKMGEAVANMI</sequence>
<dbReference type="OrthoDB" id="9802030at2"/>
<comment type="catalytic activity">
    <reaction evidence="12">
        <text>a 1,2-diacyl-sn-glycero-3-phospho-L-serine + H(+) = a 1,2-diacyl-sn-glycero-3-phosphoethanolamine + CO2</text>
        <dbReference type="Rhea" id="RHEA:20828"/>
        <dbReference type="ChEBI" id="CHEBI:15378"/>
        <dbReference type="ChEBI" id="CHEBI:16526"/>
        <dbReference type="ChEBI" id="CHEBI:57262"/>
        <dbReference type="ChEBI" id="CHEBI:64612"/>
        <dbReference type="EC" id="4.1.1.65"/>
    </reaction>
</comment>
<dbReference type="EMBL" id="RIAX01000001">
    <property type="protein sequence ID" value="RNF40989.1"/>
    <property type="molecule type" value="Genomic_DNA"/>
</dbReference>
<evidence type="ECO:0000256" key="3">
    <source>
        <dbReference type="ARBA" id="ARBA00022516"/>
    </source>
</evidence>
<dbReference type="HAMAP" id="MF_00662">
    <property type="entry name" value="PS_decarb_PSD_B_type1"/>
    <property type="match status" value="1"/>
</dbReference>
<dbReference type="InterPro" id="IPR033178">
    <property type="entry name" value="PSD_type1_pro"/>
</dbReference>
<comment type="pathway">
    <text evidence="1">Lipid metabolism.</text>
</comment>
<evidence type="ECO:0000256" key="12">
    <source>
        <dbReference type="HAMAP-Rule" id="MF_00662"/>
    </source>
</evidence>
<dbReference type="Proteomes" id="UP000275473">
    <property type="component" value="Unassembled WGS sequence"/>
</dbReference>
<evidence type="ECO:0000256" key="8">
    <source>
        <dbReference type="ARBA" id="ARBA00023209"/>
    </source>
</evidence>
<evidence type="ECO:0000256" key="6">
    <source>
        <dbReference type="ARBA" id="ARBA00023136"/>
    </source>
</evidence>
<comment type="pathway">
    <text evidence="12">Phospholipid metabolism; phosphatidylethanolamine biosynthesis; phosphatidylethanolamine from CDP-diacylglycerol: step 2/2.</text>
</comment>
<protein>
    <recommendedName>
        <fullName evidence="12">Phosphatidylserine decarboxylase proenzyme</fullName>
        <ecNumber evidence="12">4.1.1.65</ecNumber>
    </recommendedName>
    <component>
        <recommendedName>
            <fullName evidence="12">Phosphatidylserine decarboxylase alpha chain</fullName>
        </recommendedName>
    </component>
    <component>
        <recommendedName>
            <fullName evidence="12">Phosphatidylserine decarboxylase beta chain</fullName>
        </recommendedName>
    </component>
</protein>
<dbReference type="NCBIfam" id="NF002853">
    <property type="entry name" value="PRK03140.1"/>
    <property type="match status" value="1"/>
</dbReference>
<dbReference type="AlphaFoldDB" id="A0A3M8PB95"/>
<evidence type="ECO:0000256" key="7">
    <source>
        <dbReference type="ARBA" id="ARBA00023145"/>
    </source>
</evidence>
<accession>A0A3M8PB95</accession>
<evidence type="ECO:0000256" key="11">
    <source>
        <dbReference type="ARBA" id="ARBA00023317"/>
    </source>
</evidence>
<feature type="active site" description="Charge relay system; for autoendoproteolytic cleavage activity" evidence="12">
    <location>
        <position position="140"/>
    </location>
</feature>
<dbReference type="PANTHER" id="PTHR10067:SF6">
    <property type="entry name" value="PHOSPHATIDYLSERINE DECARBOXYLASE PROENZYME, MITOCHONDRIAL"/>
    <property type="match status" value="1"/>
</dbReference>
<feature type="active site" description="Charge relay system; for autoendoproteolytic cleavage activity" evidence="12">
    <location>
        <position position="84"/>
    </location>
</feature>
<keyword evidence="7 12" id="KW-0865">Zymogen</keyword>
<dbReference type="InterPro" id="IPR033177">
    <property type="entry name" value="PSD-B"/>
</dbReference>
<keyword evidence="11 12" id="KW-0670">Pyruvate</keyword>
<dbReference type="UniPathway" id="UPA00558">
    <property type="reaction ID" value="UER00616"/>
</dbReference>
<comment type="subcellular location">
    <subcellularLocation>
        <location evidence="12">Cell membrane</location>
        <topology evidence="12">Peripheral membrane protein</topology>
    </subcellularLocation>
</comment>
<keyword evidence="10 12" id="KW-1208">Phospholipid metabolism</keyword>
<keyword evidence="2 12" id="KW-1003">Cell membrane</keyword>
<organism evidence="13 14">
    <name type="scientific">Planococcus salinus</name>
    <dbReference type="NCBI Taxonomy" id="1848460"/>
    <lineage>
        <taxon>Bacteria</taxon>
        <taxon>Bacillati</taxon>
        <taxon>Bacillota</taxon>
        <taxon>Bacilli</taxon>
        <taxon>Bacillales</taxon>
        <taxon>Caryophanaceae</taxon>
        <taxon>Planococcus</taxon>
    </lineage>
</organism>
<dbReference type="GO" id="GO:0005886">
    <property type="term" value="C:plasma membrane"/>
    <property type="evidence" value="ECO:0007669"/>
    <property type="project" value="UniProtKB-SubCell"/>
</dbReference>
<feature type="site" description="Cleavage (non-hydrolytic); by autocatalysis" evidence="12">
    <location>
        <begin position="223"/>
        <end position="224"/>
    </location>
</feature>
<evidence type="ECO:0000256" key="9">
    <source>
        <dbReference type="ARBA" id="ARBA00023239"/>
    </source>
</evidence>
<name>A0A3M8PB95_9BACL</name>
<comment type="PTM">
    <text evidence="12">Is synthesized initially as an inactive proenzyme. Formation of the active enzyme involves a self-maturation process in which the active site pyruvoyl group is generated from an internal serine residue via an autocatalytic post-translational modification. Two non-identical subunits are generated from the proenzyme in this reaction, and the pyruvate is formed at the N-terminus of the alpha chain, which is derived from the carboxyl end of the proenzyme. The autoendoproteolytic cleavage occurs by a canonical serine protease mechanism, in which the side chain hydroxyl group of the serine supplies its oxygen atom to form the C-terminus of the beta chain, while the remainder of the serine residue undergoes an oxidative deamination to produce ammonia and the pyruvoyl prosthetic group on the alpha chain. During this reaction, the Ser that is part of the protease active site of the proenzyme becomes the pyruvoyl prosthetic group, which constitutes an essential element of the active site of the mature decarboxylase.</text>
</comment>
<evidence type="ECO:0000256" key="4">
    <source>
        <dbReference type="ARBA" id="ARBA00022793"/>
    </source>
</evidence>
<comment type="subunit">
    <text evidence="12">Heterodimer of a large membrane-associated beta subunit and a small pyruvoyl-containing alpha subunit.</text>
</comment>
<gene>
    <name evidence="12" type="primary">psd</name>
    <name evidence="13" type="ORF">EEX84_01150</name>
</gene>
<comment type="cofactor">
    <cofactor evidence="12">
        <name>pyruvate</name>
        <dbReference type="ChEBI" id="CHEBI:15361"/>
    </cofactor>
    <text evidence="12">Binds 1 pyruvoyl group covalently per subunit.</text>
</comment>
<feature type="chain" id="PRO_5023449441" description="Phosphatidylserine decarboxylase alpha chain" evidence="12">
    <location>
        <begin position="224"/>
        <end position="257"/>
    </location>
</feature>
<keyword evidence="3 12" id="KW-0444">Lipid biosynthesis</keyword>
<feature type="modified residue" description="Pyruvic acid (Ser); by autocatalysis" evidence="12">
    <location>
        <position position="224"/>
    </location>
</feature>
<evidence type="ECO:0000313" key="13">
    <source>
        <dbReference type="EMBL" id="RNF40989.1"/>
    </source>
</evidence>
<keyword evidence="9 12" id="KW-0456">Lyase</keyword>
<dbReference type="PANTHER" id="PTHR10067">
    <property type="entry name" value="PHOSPHATIDYLSERINE DECARBOXYLASE"/>
    <property type="match status" value="1"/>
</dbReference>